<proteinExistence type="predicted"/>
<evidence type="ECO:0000256" key="2">
    <source>
        <dbReference type="SAM" id="Phobius"/>
    </source>
</evidence>
<dbReference type="AlphaFoldDB" id="A0A3N2CZP8"/>
<dbReference type="OrthoDB" id="3818504at2"/>
<feature type="compositionally biased region" description="Low complexity" evidence="1">
    <location>
        <begin position="188"/>
        <end position="207"/>
    </location>
</feature>
<feature type="transmembrane region" description="Helical" evidence="2">
    <location>
        <begin position="12"/>
        <end position="32"/>
    </location>
</feature>
<feature type="transmembrane region" description="Helical" evidence="2">
    <location>
        <begin position="369"/>
        <end position="402"/>
    </location>
</feature>
<evidence type="ECO:0000313" key="3">
    <source>
        <dbReference type="EMBL" id="ROR92674.1"/>
    </source>
</evidence>
<dbReference type="RefSeq" id="WP_123392333.1">
    <property type="nucleotide sequence ID" value="NZ_RKHO01000001.1"/>
</dbReference>
<keyword evidence="2" id="KW-0472">Membrane</keyword>
<evidence type="ECO:0000256" key="1">
    <source>
        <dbReference type="SAM" id="MobiDB-lite"/>
    </source>
</evidence>
<gene>
    <name evidence="3" type="ORF">EDD33_3572</name>
</gene>
<feature type="transmembrane region" description="Helical" evidence="2">
    <location>
        <begin position="275"/>
        <end position="300"/>
    </location>
</feature>
<comment type="caution">
    <text evidence="3">The sequence shown here is derived from an EMBL/GenBank/DDBJ whole genome shotgun (WGS) entry which is preliminary data.</text>
</comment>
<name>A0A3N2CZP8_9ACTN</name>
<feature type="transmembrane region" description="Helical" evidence="2">
    <location>
        <begin position="332"/>
        <end position="357"/>
    </location>
</feature>
<reference evidence="3 4" key="1">
    <citation type="submission" date="2018-11" db="EMBL/GenBank/DDBJ databases">
        <title>Sequencing the genomes of 1000 actinobacteria strains.</title>
        <authorList>
            <person name="Klenk H.-P."/>
        </authorList>
    </citation>
    <scope>NUCLEOTIDE SEQUENCE [LARGE SCALE GENOMIC DNA]</scope>
    <source>
        <strain evidence="3 4">DSM 12652</strain>
    </source>
</reference>
<feature type="compositionally biased region" description="Low complexity" evidence="1">
    <location>
        <begin position="153"/>
        <end position="164"/>
    </location>
</feature>
<feature type="compositionally biased region" description="Low complexity" evidence="1">
    <location>
        <begin position="244"/>
        <end position="253"/>
    </location>
</feature>
<dbReference type="Proteomes" id="UP000281738">
    <property type="component" value="Unassembled WGS sequence"/>
</dbReference>
<evidence type="ECO:0000313" key="4">
    <source>
        <dbReference type="Proteomes" id="UP000281738"/>
    </source>
</evidence>
<feature type="compositionally biased region" description="Basic and acidic residues" evidence="1">
    <location>
        <begin position="168"/>
        <end position="178"/>
    </location>
</feature>
<organism evidence="3 4">
    <name type="scientific">Nocardioides aurantiacus</name>
    <dbReference type="NCBI Taxonomy" id="86796"/>
    <lineage>
        <taxon>Bacteria</taxon>
        <taxon>Bacillati</taxon>
        <taxon>Actinomycetota</taxon>
        <taxon>Actinomycetes</taxon>
        <taxon>Propionibacteriales</taxon>
        <taxon>Nocardioidaceae</taxon>
        <taxon>Nocardioides</taxon>
    </lineage>
</organism>
<sequence length="434" mass="44652">MADSSTPARPRQVTTAAGLVIGGSLFLLVSVFDSITRLRSVDTRDSVTEALSSPAGEGLGLSVSQALELMRVGLTVAAVCAAVALVAGVFVLQKHRGARIALTVAAVPLLLTAPLTGGLLGALVAAATAVIWSGPARDWYAGRPVRESSWGGSTATRSDSSSRTPGSQDDRDRARSVDRPGASGVGGPSPSSDAGASGAGGSTAVATLPKVDPDGTSGSGGRPPATHGFGAPRTEQTPPAWLPQGQDQGQDQGQGRGQDRNATAATRRVPAPLSIACLVTWIFSSTIAAVYTVVTVVLIASPDAVLDPLRESPQWQQALRDAQVPAETVEQVLLPSMVIVLVLSILWAVAACVLAYLARRGHNWARWTLVVSAGATFLLAIAAFPVGLVVQLAAAVVIGLLLHAETRDWFARRAEAGRPGVPPQQPPSGRQGPW</sequence>
<accession>A0A3N2CZP8</accession>
<keyword evidence="4" id="KW-1185">Reference proteome</keyword>
<protein>
    <recommendedName>
        <fullName evidence="5">DUF4064 domain-containing protein</fullName>
    </recommendedName>
</protein>
<evidence type="ECO:0008006" key="5">
    <source>
        <dbReference type="Google" id="ProtNLM"/>
    </source>
</evidence>
<dbReference type="EMBL" id="RKHO01000001">
    <property type="protein sequence ID" value="ROR92674.1"/>
    <property type="molecule type" value="Genomic_DNA"/>
</dbReference>
<keyword evidence="2" id="KW-1133">Transmembrane helix</keyword>
<feature type="transmembrane region" description="Helical" evidence="2">
    <location>
        <begin position="72"/>
        <end position="92"/>
    </location>
</feature>
<feature type="region of interest" description="Disordered" evidence="1">
    <location>
        <begin position="142"/>
        <end position="265"/>
    </location>
</feature>
<feature type="transmembrane region" description="Helical" evidence="2">
    <location>
        <begin position="104"/>
        <end position="132"/>
    </location>
</feature>
<keyword evidence="2" id="KW-0812">Transmembrane</keyword>